<dbReference type="SUPFAM" id="SSF53850">
    <property type="entry name" value="Periplasmic binding protein-like II"/>
    <property type="match status" value="1"/>
</dbReference>
<proteinExistence type="predicted"/>
<name>A0A830GBZ1_9EURY</name>
<dbReference type="Gene3D" id="3.40.190.10">
    <property type="entry name" value="Periplasmic binding protein-like II"/>
    <property type="match status" value="2"/>
</dbReference>
<dbReference type="AlphaFoldDB" id="A0A830GBZ1"/>
<keyword evidence="3" id="KW-1185">Reference proteome</keyword>
<feature type="region of interest" description="Disordered" evidence="1">
    <location>
        <begin position="34"/>
        <end position="65"/>
    </location>
</feature>
<dbReference type="Pfam" id="PF13416">
    <property type="entry name" value="SBP_bac_8"/>
    <property type="match status" value="1"/>
</dbReference>
<dbReference type="InterPro" id="IPR006059">
    <property type="entry name" value="SBP"/>
</dbReference>
<dbReference type="EMBL" id="BMOQ01000006">
    <property type="protein sequence ID" value="GGN20334.1"/>
    <property type="molecule type" value="Genomic_DNA"/>
</dbReference>
<sequence length="447" mass="48112">MANDIPSTDFITNRRKVMASLGALGASALAGCGGSSGGGENNSGGSSSQSSGSESSGGTLEVLHGWTGGDGSNAIEALKQEFKNTHPEVKTNIKAVGGSANVSLNATVTRRLANNNPMSSFANWPGKNLQRYEGALMDLEEDVWDANGLKDKIFDPAVEKCKFNGIMPTVPIGSHRLNNLFYNVHVFEEAGVNAEDLTDPSSLVDALEKIQKNTDAVGMAQAMKAPFTNLQLFTEILMGQAGVKSYMNFINGNPNRSDIADALETEKTILENYINNDSSSINYTTANSKVMSGKAGCIHEGNWMYGMYRADESFKYKEDWDWIPFPGTEGLYVFHLDSFIATANNPSPDTTKTWEKFVGSKKAQVTFNNPKGSVPPRNDIDPEKLTPFLKMTYKDLLSADQLPPTTAHGLAVSPKTLGDLKSAFGNDFMGPFHVDKTADALVSAVSS</sequence>
<feature type="compositionally biased region" description="Low complexity" evidence="1">
    <location>
        <begin position="43"/>
        <end position="58"/>
    </location>
</feature>
<comment type="caution">
    <text evidence="2">The sequence shown here is derived from an EMBL/GenBank/DDBJ whole genome shotgun (WGS) entry which is preliminary data.</text>
</comment>
<accession>A0A830GBZ1</accession>
<evidence type="ECO:0000256" key="1">
    <source>
        <dbReference type="SAM" id="MobiDB-lite"/>
    </source>
</evidence>
<reference evidence="2 3" key="1">
    <citation type="journal article" date="2019" name="Int. J. Syst. Evol. Microbiol.">
        <title>The Global Catalogue of Microorganisms (GCM) 10K type strain sequencing project: providing services to taxonomists for standard genome sequencing and annotation.</title>
        <authorList>
            <consortium name="The Broad Institute Genomics Platform"/>
            <consortium name="The Broad Institute Genome Sequencing Center for Infectious Disease"/>
            <person name="Wu L."/>
            <person name="Ma J."/>
        </authorList>
    </citation>
    <scope>NUCLEOTIDE SEQUENCE [LARGE SCALE GENOMIC DNA]</scope>
    <source>
        <strain evidence="2 3">JCM 16331</strain>
    </source>
</reference>
<protein>
    <submittedName>
        <fullName evidence="2">Sugar ABC transporter substrate-binding protein</fullName>
    </submittedName>
</protein>
<dbReference type="Proteomes" id="UP000608850">
    <property type="component" value="Unassembled WGS sequence"/>
</dbReference>
<evidence type="ECO:0000313" key="3">
    <source>
        <dbReference type="Proteomes" id="UP000608850"/>
    </source>
</evidence>
<organism evidence="2 3">
    <name type="scientific">Halarchaeum nitratireducens</name>
    <dbReference type="NCBI Taxonomy" id="489913"/>
    <lineage>
        <taxon>Archaea</taxon>
        <taxon>Methanobacteriati</taxon>
        <taxon>Methanobacteriota</taxon>
        <taxon>Stenosarchaea group</taxon>
        <taxon>Halobacteria</taxon>
        <taxon>Halobacteriales</taxon>
        <taxon>Halobacteriaceae</taxon>
    </lineage>
</organism>
<gene>
    <name evidence="2" type="ORF">GCM10009021_21780</name>
</gene>
<evidence type="ECO:0000313" key="2">
    <source>
        <dbReference type="EMBL" id="GGN20334.1"/>
    </source>
</evidence>